<feature type="signal peptide" evidence="1">
    <location>
        <begin position="1"/>
        <end position="24"/>
    </location>
</feature>
<dbReference type="RefSeq" id="WP_110024329.1">
    <property type="nucleotide sequence ID" value="NZ_PDNZ01000012.1"/>
</dbReference>
<protein>
    <recommendedName>
        <fullName evidence="4">DNRLRE domain-containing protein</fullName>
    </recommendedName>
</protein>
<comment type="caution">
    <text evidence="2">The sequence shown here is derived from an EMBL/GenBank/DDBJ whole genome shotgun (WGS) entry which is preliminary data.</text>
</comment>
<name>A0A317T5D1_9CHLB</name>
<reference evidence="3" key="1">
    <citation type="submission" date="2017-10" db="EMBL/GenBank/DDBJ databases">
        <authorList>
            <person name="Gaisin V.A."/>
            <person name="Rysina M.S."/>
            <person name="Grouzdev D.S."/>
        </authorList>
    </citation>
    <scope>NUCLEOTIDE SEQUENCE [LARGE SCALE GENOMIC DNA]</scope>
    <source>
        <strain evidence="3">V1</strain>
    </source>
</reference>
<sequence>MKPFFVVIMVFAVLSLFSFSASFAAGRSVAGASDATGQSAGSLSEVASPASSKGSTLHGVDDERFRPSISVSKVKPEIVFQIVRESLLTYSFPGSNYFMLNLHTTEKFDPSSLNPASISVNLKYFRNGKLTGQELLKGKFVKANSDNPPTTPSTILRWKSDQTQWATQCTNSTDCYCQIDVSVYDTLLSEEGAKLDGDRDGAPGGNYYHRFFRGMSTP</sequence>
<organism evidence="2 3">
    <name type="scientific">Prosthecochloris marina</name>
    <dbReference type="NCBI Taxonomy" id="2017681"/>
    <lineage>
        <taxon>Bacteria</taxon>
        <taxon>Pseudomonadati</taxon>
        <taxon>Chlorobiota</taxon>
        <taxon>Chlorobiia</taxon>
        <taxon>Chlorobiales</taxon>
        <taxon>Chlorobiaceae</taxon>
        <taxon>Prosthecochloris</taxon>
    </lineage>
</organism>
<evidence type="ECO:0000313" key="3">
    <source>
        <dbReference type="Proteomes" id="UP000246278"/>
    </source>
</evidence>
<gene>
    <name evidence="2" type="ORF">CR164_12460</name>
</gene>
<feature type="chain" id="PRO_5016244431" description="DNRLRE domain-containing protein" evidence="1">
    <location>
        <begin position="25"/>
        <end position="218"/>
    </location>
</feature>
<evidence type="ECO:0000313" key="2">
    <source>
        <dbReference type="EMBL" id="PWW80987.1"/>
    </source>
</evidence>
<evidence type="ECO:0008006" key="4">
    <source>
        <dbReference type="Google" id="ProtNLM"/>
    </source>
</evidence>
<accession>A0A317T5D1</accession>
<keyword evidence="3" id="KW-1185">Reference proteome</keyword>
<dbReference type="Proteomes" id="UP000246278">
    <property type="component" value="Unassembled WGS sequence"/>
</dbReference>
<evidence type="ECO:0000256" key="1">
    <source>
        <dbReference type="SAM" id="SignalP"/>
    </source>
</evidence>
<keyword evidence="1" id="KW-0732">Signal</keyword>
<dbReference type="AlphaFoldDB" id="A0A317T5D1"/>
<proteinExistence type="predicted"/>
<dbReference type="EMBL" id="PDNZ01000012">
    <property type="protein sequence ID" value="PWW80987.1"/>
    <property type="molecule type" value="Genomic_DNA"/>
</dbReference>
<dbReference type="OrthoDB" id="598203at2"/>